<keyword evidence="1" id="KW-0812">Transmembrane</keyword>
<keyword evidence="1" id="KW-0472">Membrane</keyword>
<dbReference type="InParanoid" id="C3ZSK7"/>
<feature type="transmembrane region" description="Helical" evidence="1">
    <location>
        <begin position="171"/>
        <end position="192"/>
    </location>
</feature>
<gene>
    <name evidence="3" type="ORF">BRAFLDRAFT_63349</name>
</gene>
<keyword evidence="2" id="KW-0732">Signal</keyword>
<protein>
    <submittedName>
        <fullName evidence="3">Uncharacterized protein</fullName>
    </submittedName>
</protein>
<accession>C3ZSK7</accession>
<evidence type="ECO:0000256" key="2">
    <source>
        <dbReference type="SAM" id="SignalP"/>
    </source>
</evidence>
<dbReference type="EMBL" id="GG666674">
    <property type="protein sequence ID" value="EEN44409.1"/>
    <property type="molecule type" value="Genomic_DNA"/>
</dbReference>
<proteinExistence type="predicted"/>
<dbReference type="AlphaFoldDB" id="C3ZSK7"/>
<feature type="transmembrane region" description="Helical" evidence="1">
    <location>
        <begin position="128"/>
        <end position="150"/>
    </location>
</feature>
<feature type="transmembrane region" description="Helical" evidence="1">
    <location>
        <begin position="62"/>
        <end position="83"/>
    </location>
</feature>
<evidence type="ECO:0000256" key="1">
    <source>
        <dbReference type="SAM" id="Phobius"/>
    </source>
</evidence>
<name>C3ZSK7_BRAFL</name>
<sequence>MAATFRRLLATAALLVLIQLLSIGTTSAQTTAAAGSTAAPSTAAPSTAATTAAPVSLMRYEVVLVYEAISIWAIILILTMLVADASMNFTVVKNVAIVGPIIGMLLCAVPMILAPISPNNGSNEQGGFTALMIQSTVCAVLSFFAAFSGYKVKQNIGEFTPTNGYGMPQTTLSLLGTVGMMPAIAGTIFSALNVAEGYQWPGIIVGCICTGLMTTNLIWYTTRAMTGKNMAAKAVEDKNTVR</sequence>
<feature type="signal peptide" evidence="2">
    <location>
        <begin position="1"/>
        <end position="28"/>
    </location>
</feature>
<feature type="transmembrane region" description="Helical" evidence="1">
    <location>
        <begin position="198"/>
        <end position="220"/>
    </location>
</feature>
<reference evidence="3" key="1">
    <citation type="journal article" date="2008" name="Nature">
        <title>The amphioxus genome and the evolution of the chordate karyotype.</title>
        <authorList>
            <consortium name="US DOE Joint Genome Institute (JGI-PGF)"/>
            <person name="Putnam N.H."/>
            <person name="Butts T."/>
            <person name="Ferrier D.E.K."/>
            <person name="Furlong R.F."/>
            <person name="Hellsten U."/>
            <person name="Kawashima T."/>
            <person name="Robinson-Rechavi M."/>
            <person name="Shoguchi E."/>
            <person name="Terry A."/>
            <person name="Yu J.-K."/>
            <person name="Benito-Gutierrez E.L."/>
            <person name="Dubchak I."/>
            <person name="Garcia-Fernandez J."/>
            <person name="Gibson-Brown J.J."/>
            <person name="Grigoriev I.V."/>
            <person name="Horton A.C."/>
            <person name="de Jong P.J."/>
            <person name="Jurka J."/>
            <person name="Kapitonov V.V."/>
            <person name="Kohara Y."/>
            <person name="Kuroki Y."/>
            <person name="Lindquist E."/>
            <person name="Lucas S."/>
            <person name="Osoegawa K."/>
            <person name="Pennacchio L.A."/>
            <person name="Salamov A.A."/>
            <person name="Satou Y."/>
            <person name="Sauka-Spengler T."/>
            <person name="Schmutz J."/>
            <person name="Shin-I T."/>
            <person name="Toyoda A."/>
            <person name="Bronner-Fraser M."/>
            <person name="Fujiyama A."/>
            <person name="Holland L.Z."/>
            <person name="Holland P.W.H."/>
            <person name="Satoh N."/>
            <person name="Rokhsar D.S."/>
        </authorList>
    </citation>
    <scope>NUCLEOTIDE SEQUENCE [LARGE SCALE GENOMIC DNA]</scope>
    <source>
        <strain evidence="3">S238N-H82</strain>
        <tissue evidence="3">Testes</tissue>
    </source>
</reference>
<feature type="chain" id="PRO_5002937207" evidence="2">
    <location>
        <begin position="29"/>
        <end position="242"/>
    </location>
</feature>
<keyword evidence="1" id="KW-1133">Transmembrane helix</keyword>
<organism>
    <name type="scientific">Branchiostoma floridae</name>
    <name type="common">Florida lancelet</name>
    <name type="synonym">Amphioxus</name>
    <dbReference type="NCBI Taxonomy" id="7739"/>
    <lineage>
        <taxon>Eukaryota</taxon>
        <taxon>Metazoa</taxon>
        <taxon>Chordata</taxon>
        <taxon>Cephalochordata</taxon>
        <taxon>Leptocardii</taxon>
        <taxon>Amphioxiformes</taxon>
        <taxon>Branchiostomatidae</taxon>
        <taxon>Branchiostoma</taxon>
    </lineage>
</organism>
<evidence type="ECO:0000313" key="3">
    <source>
        <dbReference type="EMBL" id="EEN44409.1"/>
    </source>
</evidence>
<feature type="transmembrane region" description="Helical" evidence="1">
    <location>
        <begin position="95"/>
        <end position="116"/>
    </location>
</feature>